<feature type="compositionally biased region" description="Polar residues" evidence="6">
    <location>
        <begin position="1729"/>
        <end position="1764"/>
    </location>
</feature>
<feature type="compositionally biased region" description="Low complexity" evidence="6">
    <location>
        <begin position="1255"/>
        <end position="1271"/>
    </location>
</feature>
<evidence type="ECO:0000313" key="9">
    <source>
        <dbReference type="Proteomes" id="UP000242814"/>
    </source>
</evidence>
<feature type="region of interest" description="Disordered" evidence="6">
    <location>
        <begin position="1147"/>
        <end position="1166"/>
    </location>
</feature>
<dbReference type="Gene3D" id="3.30.40.10">
    <property type="entry name" value="Zinc/RING finger domain, C3HC4 (zinc finger)"/>
    <property type="match status" value="1"/>
</dbReference>
<organism evidence="8 9">
    <name type="scientific">Paracoccidioides brasiliensis</name>
    <dbReference type="NCBI Taxonomy" id="121759"/>
    <lineage>
        <taxon>Eukaryota</taxon>
        <taxon>Fungi</taxon>
        <taxon>Dikarya</taxon>
        <taxon>Ascomycota</taxon>
        <taxon>Pezizomycotina</taxon>
        <taxon>Eurotiomycetes</taxon>
        <taxon>Eurotiomycetidae</taxon>
        <taxon>Onygenales</taxon>
        <taxon>Ajellomycetaceae</taxon>
        <taxon>Paracoccidioides</taxon>
    </lineage>
</organism>
<feature type="domain" description="HORMA" evidence="7">
    <location>
        <begin position="48"/>
        <end position="293"/>
    </location>
</feature>
<feature type="region of interest" description="Disordered" evidence="6">
    <location>
        <begin position="1802"/>
        <end position="1868"/>
    </location>
</feature>
<dbReference type="PROSITE" id="PS50815">
    <property type="entry name" value="HORMA"/>
    <property type="match status" value="1"/>
</dbReference>
<evidence type="ECO:0000256" key="3">
    <source>
        <dbReference type="ARBA" id="ARBA00022454"/>
    </source>
</evidence>
<proteinExistence type="predicted"/>
<feature type="compositionally biased region" description="Low complexity" evidence="6">
    <location>
        <begin position="1523"/>
        <end position="1539"/>
    </location>
</feature>
<comment type="caution">
    <text evidence="8">The sequence shown here is derived from an EMBL/GenBank/DDBJ whole genome shotgun (WGS) entry which is preliminary data.</text>
</comment>
<feature type="compositionally biased region" description="Low complexity" evidence="6">
    <location>
        <begin position="1695"/>
        <end position="1707"/>
    </location>
</feature>
<keyword evidence="3" id="KW-0158">Chromosome</keyword>
<protein>
    <recommendedName>
        <fullName evidence="7">HORMA domain-containing protein</fullName>
    </recommendedName>
</protein>
<dbReference type="GO" id="GO:0051598">
    <property type="term" value="P:meiotic recombination checkpoint signaling"/>
    <property type="evidence" value="ECO:0007669"/>
    <property type="project" value="TreeGrafter"/>
</dbReference>
<feature type="region of interest" description="Disordered" evidence="6">
    <location>
        <begin position="673"/>
        <end position="751"/>
    </location>
</feature>
<dbReference type="InterPro" id="IPR013083">
    <property type="entry name" value="Znf_RING/FYVE/PHD"/>
</dbReference>
<evidence type="ECO:0000256" key="4">
    <source>
        <dbReference type="ARBA" id="ARBA00023242"/>
    </source>
</evidence>
<evidence type="ECO:0000259" key="7">
    <source>
        <dbReference type="PROSITE" id="PS50815"/>
    </source>
</evidence>
<dbReference type="InterPro" id="IPR011011">
    <property type="entry name" value="Znf_FYVE_PHD"/>
</dbReference>
<dbReference type="VEuPathDB" id="FungiDB:PABG_04448"/>
<feature type="compositionally biased region" description="Acidic residues" evidence="6">
    <location>
        <begin position="1301"/>
        <end position="1311"/>
    </location>
</feature>
<feature type="compositionally biased region" description="Low complexity" evidence="6">
    <location>
        <begin position="1821"/>
        <end position="1840"/>
    </location>
</feature>
<feature type="region of interest" description="Disordered" evidence="6">
    <location>
        <begin position="799"/>
        <end position="839"/>
    </location>
</feature>
<dbReference type="VEuPathDB" id="FungiDB:PABG_04447"/>
<dbReference type="InterPro" id="IPR003511">
    <property type="entry name" value="HORMA_dom"/>
</dbReference>
<feature type="region of interest" description="Disordered" evidence="6">
    <location>
        <begin position="896"/>
        <end position="923"/>
    </location>
</feature>
<dbReference type="VEuPathDB" id="FungiDB:PADG_04843"/>
<feature type="compositionally biased region" description="Gly residues" evidence="6">
    <location>
        <begin position="903"/>
        <end position="916"/>
    </location>
</feature>
<feature type="region of interest" description="Disordered" evidence="6">
    <location>
        <begin position="1178"/>
        <end position="1355"/>
    </location>
</feature>
<name>A0A1D2J580_PARBR</name>
<dbReference type="InterPro" id="IPR036570">
    <property type="entry name" value="HORMA_dom_sf"/>
</dbReference>
<comment type="subcellular location">
    <subcellularLocation>
        <location evidence="2">Chromosome</location>
    </subcellularLocation>
    <subcellularLocation>
        <location evidence="1">Nucleus</location>
    </subcellularLocation>
</comment>
<dbReference type="EMBL" id="LZYO01000479">
    <property type="protein sequence ID" value="ODH13471.1"/>
    <property type="molecule type" value="Genomic_DNA"/>
</dbReference>
<dbReference type="Gene3D" id="3.30.900.10">
    <property type="entry name" value="HORMA domain"/>
    <property type="match status" value="1"/>
</dbReference>
<sequence>MARVIFTGPAQKTTGTEMASGDPGMTTSVVQIPGQNEKQQQAQEMRQDQSLALVQIMLHASLGTLFYLRDFLPISCFEERDLLKLSKPDSQLSYADFIAGKLGPGESIFNRTTQDRRAQPLKIVVRGKSAKADRLLDFLERGIFDALERNYLEAVQMTIFVDKTKSSNVLESYTFTFKYADGCKNVGKRLASISLDSTGCTADMETTKTARHGLEMIVRRLITLSSFLPILPSQRYMEIHLFYNEGSPAGYNPPGFKSAEHNDLFFAQNELWSRETQSCGAMETGIHSVGLKVTSLKWSGTNGPSSYYIPEIPTDIEYGDRFRRADDVGISDVSESIQSLGRSIQGSSQLSTQALQDIAVKKGLQNMIPLATSTPDGDLVPTQRNPDSLKAPKAQLSQVKLAQLRARNQTGSIVAGNHYVLDKESALPNKPGTVRCECGSSAASRKMLECAFCESRQHFVCYGFMHGQDPAIPETHACYTCLLEAQEKALEQEMRTLVLLRRALSVIIEKGYPNRVRDFAQMLNCNGQTIIQTTDLLRKQGFLLATPGSKSRGFLEKGLPKFTISKAPDIKERLRTEIFNPLAKISHYYTFPPNKWDPVNKPGGCSSDISSDEISIEEMPIQSPGYEERIRGSKIRRYTTLARTTPPAPEVLEIRNAFNALHANLHSMREEFDPLRSHRTRAQTETPPQNRNRRRGLLDSSGMVTPDARPASGFGSGTRRKKLVGSDGDDDYVDGNSMPDSEKGSRRKRMKLSKIESPISIFEPTSEIWNEDESEGEDGGGKVFLGDVALLMAVTSWKKQRKESRRGDMSQHQSRGLPVPQRLSSLSSSNESITRKSDRSPLYGLNSILAEHSQGAPRYTVNNNIIVDNELRRKFGKTVRTSRQFELHLSSANREGGIEGRVEGGGGGEGRGGGALSGNLSPRATEPAAINSQKQLRQRASSPLLGDRYQNKYHELLPSFHAEANPTLRVPESPSALCSSHDPLTFPSTVSQLAQVEAHAQSQSQTQTHNQLQNQIPASYSSRDLTFRNNSSLANWLADSILPADLEPSEPYSQAQKTASKVKHRPPMIDLSHLFPKPSDPAAIPRMPLLSPHRLTMSPSPISLLSDTSFGGQQWKLGSLHNTGNKLTKTPSIRELAALRKLFEQKQQQQELQHRSSISPQSPSQLYDQSLYGKQHLKLRQKQQQVPQEKESFFQRQKRDKKRLEEEQPQRQVQQEKEHYFQRQKREKQRREEEEQSYKRQKEEQRLQEQRDQLQLKQLQKQRQSELQSQSYEFPFQRKRPGPRKKAVEWFDGPEGQVSSGDDDDDNEEPDNGGGGKSIQYATQTLPATRQPAPRESIYSRGSSNRASVNSNALSGVSRASSRTLILSSTPNPVKKYTPESHSNLSPFFSFETSNFYSSPHDWEFGSRASPAVIIESASASEGLSRKSSKTALNRSDLNEASVLCLSSSEDESEEGELGGNTPARRGFIIRDSIATFDEEGSEICTATAKAVAAARGGPVVSRIRSANFRSPRASEATEPYPQSLSRNRSNSSILRSQNYRPSNGIPTISEPEEPAAPPSSAPATTTTNTSTFDFQLPHPQPRPRTREGSTHQSPPPTNRRSRFIAVTRQEEQFLEAIRRQHGIIPPSFSITDTSTPRTSNTITNPPRKSPSSSRDHSPSTNKSKAAAANTSFLALSPELPQARSNRDSLHVYPTTTASTSASATTESSERSLSHHHTLSVSDGDRHSNPSPCISLMQSDTLPSSSKSWASPRTPTVKQYTHPRQQQHHQQQKQHNPTPRTLMHAQPLSSYPISSSLVLSTLSARSRSHSHSRSPSPPPLSVSAAAAGSSSGSAPAPVTPDETKRHSRSRTDSSDAMAFGDGDVDYKRDSSGLDMDAADLPIWAVGWGNETPGLAVVH</sequence>
<evidence type="ECO:0000313" key="8">
    <source>
        <dbReference type="EMBL" id="ODH13471.1"/>
    </source>
</evidence>
<feature type="compositionally biased region" description="Low complexity" evidence="6">
    <location>
        <begin position="1562"/>
        <end position="1572"/>
    </location>
</feature>
<dbReference type="Pfam" id="PF02301">
    <property type="entry name" value="HORMA"/>
    <property type="match status" value="1"/>
</dbReference>
<feature type="region of interest" description="Disordered" evidence="6">
    <location>
        <begin position="1"/>
        <end position="29"/>
    </location>
</feature>
<evidence type="ECO:0000256" key="1">
    <source>
        <dbReference type="ARBA" id="ARBA00004123"/>
    </source>
</evidence>
<dbReference type="GO" id="GO:0005634">
    <property type="term" value="C:nucleus"/>
    <property type="evidence" value="ECO:0007669"/>
    <property type="project" value="UniProtKB-SubCell"/>
</dbReference>
<feature type="compositionally biased region" description="Polar residues" evidence="6">
    <location>
        <begin position="1155"/>
        <end position="1166"/>
    </location>
</feature>
<feature type="compositionally biased region" description="Basic and acidic residues" evidence="6">
    <location>
        <begin position="1229"/>
        <end position="1254"/>
    </location>
</feature>
<gene>
    <name evidence="8" type="ORF">ACO22_07214</name>
</gene>
<evidence type="ECO:0000256" key="6">
    <source>
        <dbReference type="SAM" id="MobiDB-lite"/>
    </source>
</evidence>
<feature type="compositionally biased region" description="Basic and acidic residues" evidence="6">
    <location>
        <begin position="1841"/>
        <end position="1853"/>
    </location>
</feature>
<dbReference type="Proteomes" id="UP000242814">
    <property type="component" value="Unassembled WGS sequence"/>
</dbReference>
<feature type="region of interest" description="Disordered" evidence="6">
    <location>
        <begin position="1510"/>
        <end position="1603"/>
    </location>
</feature>
<dbReference type="SUPFAM" id="SSF56019">
    <property type="entry name" value="The spindle assembly checkpoint protein mad2"/>
    <property type="match status" value="1"/>
</dbReference>
<dbReference type="PANTHER" id="PTHR48225">
    <property type="entry name" value="HORMA DOMAIN-CONTAINING PROTEIN 1"/>
    <property type="match status" value="1"/>
</dbReference>
<accession>A0A1D2J580</accession>
<feature type="region of interest" description="Disordered" evidence="6">
    <location>
        <begin position="1681"/>
        <end position="1785"/>
    </location>
</feature>
<feature type="region of interest" description="Disordered" evidence="6">
    <location>
        <begin position="1619"/>
        <end position="1667"/>
    </location>
</feature>
<dbReference type="GO" id="GO:0005694">
    <property type="term" value="C:chromosome"/>
    <property type="evidence" value="ECO:0007669"/>
    <property type="project" value="UniProtKB-SubCell"/>
</dbReference>
<reference evidence="8 9" key="1">
    <citation type="submission" date="2016-06" db="EMBL/GenBank/DDBJ databases">
        <authorList>
            <person name="Kjaerup R.B."/>
            <person name="Dalgaard T.S."/>
            <person name="Juul-Madsen H.R."/>
        </authorList>
    </citation>
    <scope>NUCLEOTIDE SEQUENCE [LARGE SCALE GENOMIC DNA]</scope>
    <source>
        <strain evidence="8 9">Pb300</strain>
    </source>
</reference>
<feature type="compositionally biased region" description="Polar residues" evidence="6">
    <location>
        <begin position="1340"/>
        <end position="1355"/>
    </location>
</feature>
<feature type="compositionally biased region" description="Basic and acidic residues" evidence="6">
    <location>
        <begin position="1202"/>
        <end position="1221"/>
    </location>
</feature>
<dbReference type="SUPFAM" id="SSF57903">
    <property type="entry name" value="FYVE/PHD zinc finger"/>
    <property type="match status" value="1"/>
</dbReference>
<evidence type="ECO:0000256" key="5">
    <source>
        <dbReference type="ARBA" id="ARBA00023254"/>
    </source>
</evidence>
<feature type="compositionally biased region" description="Polar residues" evidence="6">
    <location>
        <begin position="1629"/>
        <end position="1645"/>
    </location>
</feature>
<keyword evidence="5" id="KW-0469">Meiosis</keyword>
<dbReference type="GO" id="GO:0007130">
    <property type="term" value="P:synaptonemal complex assembly"/>
    <property type="evidence" value="ECO:0007669"/>
    <property type="project" value="TreeGrafter"/>
</dbReference>
<evidence type="ECO:0000256" key="2">
    <source>
        <dbReference type="ARBA" id="ARBA00004286"/>
    </source>
</evidence>
<keyword evidence="4" id="KW-0539">Nucleus</keyword>
<dbReference type="VEuPathDB" id="FungiDB:PADG_04842"/>
<dbReference type="PANTHER" id="PTHR48225:SF7">
    <property type="entry name" value="MEIOSIS-SPECIFIC PROTEIN HOP1"/>
    <property type="match status" value="1"/>
</dbReference>
<dbReference type="InterPro" id="IPR051294">
    <property type="entry name" value="HORMA_MeioticProgression"/>
</dbReference>